<keyword evidence="3" id="KW-0238">DNA-binding</keyword>
<evidence type="ECO:0000313" key="5">
    <source>
        <dbReference type="EMBL" id="PIR46251.1"/>
    </source>
</evidence>
<evidence type="ECO:0000313" key="6">
    <source>
        <dbReference type="Proteomes" id="UP000230833"/>
    </source>
</evidence>
<dbReference type="EMBL" id="PCYL01000048">
    <property type="protein sequence ID" value="PIR46251.1"/>
    <property type="molecule type" value="Genomic_DNA"/>
</dbReference>
<gene>
    <name evidence="5" type="ORF">COV07_04475</name>
</gene>
<dbReference type="AlphaFoldDB" id="A0A2H0RI62"/>
<feature type="domain" description="Type I restriction modification DNA specificity" evidence="4">
    <location>
        <begin position="185"/>
        <end position="340"/>
    </location>
</feature>
<comment type="similarity">
    <text evidence="1">Belongs to the type-I restriction system S methylase family.</text>
</comment>
<dbReference type="InterPro" id="IPR000055">
    <property type="entry name" value="Restrct_endonuc_typeI_TRD"/>
</dbReference>
<proteinExistence type="inferred from homology"/>
<evidence type="ECO:0000259" key="4">
    <source>
        <dbReference type="Pfam" id="PF01420"/>
    </source>
</evidence>
<dbReference type="InterPro" id="IPR044946">
    <property type="entry name" value="Restrct_endonuc_typeI_TRD_sf"/>
</dbReference>
<dbReference type="GO" id="GO:0003677">
    <property type="term" value="F:DNA binding"/>
    <property type="evidence" value="ECO:0007669"/>
    <property type="project" value="UniProtKB-KW"/>
</dbReference>
<keyword evidence="5" id="KW-0540">Nuclease</keyword>
<feature type="domain" description="Type I restriction modification DNA specificity" evidence="4">
    <location>
        <begin position="11"/>
        <end position="166"/>
    </location>
</feature>
<keyword evidence="5" id="KW-0255">Endonuclease</keyword>
<evidence type="ECO:0000256" key="2">
    <source>
        <dbReference type="ARBA" id="ARBA00022747"/>
    </source>
</evidence>
<name>A0A2H0RI62_9BACT</name>
<dbReference type="Gene3D" id="3.90.220.20">
    <property type="entry name" value="DNA methylase specificity domains"/>
    <property type="match status" value="2"/>
</dbReference>
<keyword evidence="2" id="KW-0680">Restriction system</keyword>
<reference evidence="5 6" key="1">
    <citation type="submission" date="2017-09" db="EMBL/GenBank/DDBJ databases">
        <title>Depth-based differentiation of microbial function through sediment-hosted aquifers and enrichment of novel symbionts in the deep terrestrial subsurface.</title>
        <authorList>
            <person name="Probst A.J."/>
            <person name="Ladd B."/>
            <person name="Jarett J.K."/>
            <person name="Geller-Mcgrath D.E."/>
            <person name="Sieber C.M."/>
            <person name="Emerson J.B."/>
            <person name="Anantharaman K."/>
            <person name="Thomas B.C."/>
            <person name="Malmstrom R."/>
            <person name="Stieglmeier M."/>
            <person name="Klingl A."/>
            <person name="Woyke T."/>
            <person name="Ryan C.M."/>
            <person name="Banfield J.F."/>
        </authorList>
    </citation>
    <scope>NUCLEOTIDE SEQUENCE [LARGE SCALE GENOMIC DNA]</scope>
    <source>
        <strain evidence="5">CG10_big_fil_rev_8_21_14_0_10_45_14</strain>
    </source>
</reference>
<organism evidence="5 6">
    <name type="scientific">Candidatus Vogelbacteria bacterium CG10_big_fil_rev_8_21_14_0_10_45_14</name>
    <dbReference type="NCBI Taxonomy" id="1975042"/>
    <lineage>
        <taxon>Bacteria</taxon>
        <taxon>Candidatus Vogeliibacteriota</taxon>
    </lineage>
</organism>
<accession>A0A2H0RI62</accession>
<keyword evidence="5" id="KW-0378">Hydrolase</keyword>
<dbReference type="Pfam" id="PF01420">
    <property type="entry name" value="Methylase_S"/>
    <property type="match status" value="2"/>
</dbReference>
<sequence length="347" mass="41282">MVLIMKINKHNWQDFYSKDVFTISRGKRLVKLDQVSGDIAYISSSKKNNGIDNYILPPDFMKVYKNALTLNNSGSVGYCFYHPYKFVASDHCTVIQIKDRKVKLNNYIALFLKPIIESMKNKYNFAREINNERLKKEKILLPITSDKYPDWEFIENYIKKLSKKINFNNKTNDSRILKQAIHLTPKNWKEFRIKDIFNIQKGERLTVLDRTLGDTPLLTASSVNNGISSFIDYEIFKDKKKVFKNKITVDMFCNVFYQEFEYFSDDNIHTLLFKNKSYELYYKNKYVNMFLVSILKLLSLKYDYGRQVRLKRFEEEIISLPITKKEAPDFEYMENYIKTLNYSQSLQ</sequence>
<dbReference type="SUPFAM" id="SSF116734">
    <property type="entry name" value="DNA methylase specificity domain"/>
    <property type="match status" value="2"/>
</dbReference>
<dbReference type="Proteomes" id="UP000230833">
    <property type="component" value="Unassembled WGS sequence"/>
</dbReference>
<evidence type="ECO:0000256" key="1">
    <source>
        <dbReference type="ARBA" id="ARBA00010923"/>
    </source>
</evidence>
<comment type="caution">
    <text evidence="5">The sequence shown here is derived from an EMBL/GenBank/DDBJ whole genome shotgun (WGS) entry which is preliminary data.</text>
</comment>
<dbReference type="GO" id="GO:0004519">
    <property type="term" value="F:endonuclease activity"/>
    <property type="evidence" value="ECO:0007669"/>
    <property type="project" value="UniProtKB-KW"/>
</dbReference>
<evidence type="ECO:0000256" key="3">
    <source>
        <dbReference type="ARBA" id="ARBA00023125"/>
    </source>
</evidence>
<protein>
    <submittedName>
        <fullName evidence="5">Restriction endonuclease</fullName>
    </submittedName>
</protein>
<dbReference type="GO" id="GO:0009307">
    <property type="term" value="P:DNA restriction-modification system"/>
    <property type="evidence" value="ECO:0007669"/>
    <property type="project" value="UniProtKB-KW"/>
</dbReference>